<evidence type="ECO:0000256" key="1">
    <source>
        <dbReference type="SAM" id="Coils"/>
    </source>
</evidence>
<protein>
    <recommendedName>
        <fullName evidence="3">UBX domain-containing protein</fullName>
    </recommendedName>
</protein>
<dbReference type="CDD" id="cd01767">
    <property type="entry name" value="UBX"/>
    <property type="match status" value="1"/>
</dbReference>
<sequence length="566" mass="64087">MSSDPLADYRRLAAEKRSQWLSNLSSNQVNPTTVSNNNNNNTHSTTTMSSSHSDPTNTNTSSRSINNTPNKPKLKLVERSTQDIVKEREEELNRFSDILNPLTEKKKFIEKLKKEEEEALKKERQEKEKLLKAYRTDPHVGKKSTSIDYPNIDNRMALNSPTKPLESLETIFEAEESHDHLSEPCIIQIRFMDGSTTKAKFNSNDKLTQVCQYIFSSEKGKDYESIRIRIPSSRILSSNNSNNSNNNINNSNSNSNNNSNSNSNNNNNASTSSDSSTLKSMINDTKLPTYFNNTNMSLYTLEQLHLCPNGNIIIEKDVSENGFGEKCLKSDKTSKPMNYLPVEYILQHAGSSYRLKGDTWEEKQKFRERQRDKDVEQSRMEKMNKKKELEMVRKRLEEDKKERNEKKTKQNDSETEVNHTQSTHSMTNLHTDDDDSHDDLKKKKTSNGKSACSSSTLQSPCSIQVRLPNTGSTVKIDSLLGGNTLKDLLDAIIQNTNGVAVSVKDCVFIVQFPHAEYDSSVFKRTTLLEAKLVPRGSVVLESKLKKGVVARSSTPNTDSNVMEEDE</sequence>
<feature type="compositionally biased region" description="Basic and acidic residues" evidence="2">
    <location>
        <begin position="364"/>
        <end position="412"/>
    </location>
</feature>
<feature type="coiled-coil region" evidence="1">
    <location>
        <begin position="102"/>
        <end position="137"/>
    </location>
</feature>
<proteinExistence type="predicted"/>
<dbReference type="GO" id="GO:0005783">
    <property type="term" value="C:endoplasmic reticulum"/>
    <property type="evidence" value="ECO:0007669"/>
    <property type="project" value="TreeGrafter"/>
</dbReference>
<gene>
    <name evidence="4" type="ORF">C9374_014009</name>
</gene>
<accession>A0AA88H1D3</accession>
<evidence type="ECO:0000256" key="2">
    <source>
        <dbReference type="SAM" id="MobiDB-lite"/>
    </source>
</evidence>
<dbReference type="InterPro" id="IPR001012">
    <property type="entry name" value="UBX_dom"/>
</dbReference>
<dbReference type="EMBL" id="PYSW02000007">
    <property type="protein sequence ID" value="KAG2389449.1"/>
    <property type="molecule type" value="Genomic_DNA"/>
</dbReference>
<keyword evidence="1" id="KW-0175">Coiled coil</keyword>
<feature type="region of interest" description="Disordered" evidence="2">
    <location>
        <begin position="235"/>
        <end position="278"/>
    </location>
</feature>
<dbReference type="PANTHER" id="PTHR46424">
    <property type="entry name" value="UBX DOMAIN-CONTAINING PROTEIN 4"/>
    <property type="match status" value="1"/>
</dbReference>
<dbReference type="RefSeq" id="XP_044553441.1">
    <property type="nucleotide sequence ID" value="XM_044689950.1"/>
</dbReference>
<feature type="region of interest" description="Disordered" evidence="2">
    <location>
        <begin position="364"/>
        <end position="459"/>
    </location>
</feature>
<dbReference type="AlphaFoldDB" id="A0AA88H1D3"/>
<feature type="compositionally biased region" description="Polar residues" evidence="2">
    <location>
        <begin position="418"/>
        <end position="428"/>
    </location>
</feature>
<feature type="compositionally biased region" description="Polar residues" evidence="2">
    <location>
        <begin position="447"/>
        <end position="459"/>
    </location>
</feature>
<feature type="region of interest" description="Disordered" evidence="2">
    <location>
        <begin position="22"/>
        <end position="74"/>
    </location>
</feature>
<evidence type="ECO:0000313" key="5">
    <source>
        <dbReference type="Proteomes" id="UP000816034"/>
    </source>
</evidence>
<evidence type="ECO:0000259" key="3">
    <source>
        <dbReference type="PROSITE" id="PS50033"/>
    </source>
</evidence>
<dbReference type="PROSITE" id="PS50033">
    <property type="entry name" value="UBX"/>
    <property type="match status" value="1"/>
</dbReference>
<dbReference type="Proteomes" id="UP000816034">
    <property type="component" value="Unassembled WGS sequence"/>
</dbReference>
<feature type="compositionally biased region" description="Low complexity" evidence="2">
    <location>
        <begin position="235"/>
        <end position="276"/>
    </location>
</feature>
<dbReference type="Gene3D" id="3.10.20.90">
    <property type="entry name" value="Phosphatidylinositol 3-kinase Catalytic Subunit, Chain A, domain 1"/>
    <property type="match status" value="2"/>
</dbReference>
<name>A0AA88H1D3_NAELO</name>
<dbReference type="Pfam" id="PF00789">
    <property type="entry name" value="UBX"/>
    <property type="match status" value="1"/>
</dbReference>
<dbReference type="GO" id="GO:0036503">
    <property type="term" value="P:ERAD pathway"/>
    <property type="evidence" value="ECO:0007669"/>
    <property type="project" value="TreeGrafter"/>
</dbReference>
<feature type="domain" description="UBX" evidence="3">
    <location>
        <begin position="180"/>
        <end position="219"/>
    </location>
</feature>
<dbReference type="GeneID" id="68106462"/>
<dbReference type="InterPro" id="IPR029071">
    <property type="entry name" value="Ubiquitin-like_domsf"/>
</dbReference>
<reference evidence="4 5" key="1">
    <citation type="journal article" date="2018" name="BMC Genomics">
        <title>The genome of Naegleria lovaniensis, the basis for a comparative approach to unravel pathogenicity factors of the human pathogenic amoeba N. fowleri.</title>
        <authorList>
            <person name="Liechti N."/>
            <person name="Schurch N."/>
            <person name="Bruggmann R."/>
            <person name="Wittwer M."/>
        </authorList>
    </citation>
    <scope>NUCLEOTIDE SEQUENCE [LARGE SCALE GENOMIC DNA]</scope>
    <source>
        <strain evidence="4 5">ATCC 30569</strain>
    </source>
</reference>
<dbReference type="SUPFAM" id="SSF54236">
    <property type="entry name" value="Ubiquitin-like"/>
    <property type="match status" value="2"/>
</dbReference>
<comment type="caution">
    <text evidence="4">The sequence shown here is derived from an EMBL/GenBank/DDBJ whole genome shotgun (WGS) entry which is preliminary data.</text>
</comment>
<organism evidence="4 5">
    <name type="scientific">Naegleria lovaniensis</name>
    <name type="common">Amoeba</name>
    <dbReference type="NCBI Taxonomy" id="51637"/>
    <lineage>
        <taxon>Eukaryota</taxon>
        <taxon>Discoba</taxon>
        <taxon>Heterolobosea</taxon>
        <taxon>Tetramitia</taxon>
        <taxon>Eutetramitia</taxon>
        <taxon>Vahlkampfiidae</taxon>
        <taxon>Naegleria</taxon>
    </lineage>
</organism>
<keyword evidence="5" id="KW-1185">Reference proteome</keyword>
<evidence type="ECO:0000313" key="4">
    <source>
        <dbReference type="EMBL" id="KAG2389449.1"/>
    </source>
</evidence>
<feature type="compositionally biased region" description="Low complexity" evidence="2">
    <location>
        <begin position="25"/>
        <end position="68"/>
    </location>
</feature>
<dbReference type="PANTHER" id="PTHR46424:SF1">
    <property type="entry name" value="UBX DOMAIN-CONTAINING PROTEIN 4"/>
    <property type="match status" value="1"/>
</dbReference>